<keyword evidence="2" id="KW-0677">Repeat</keyword>
<feature type="domain" description="Sushi" evidence="8">
    <location>
        <begin position="533"/>
        <end position="591"/>
    </location>
</feature>
<keyword evidence="3 5" id="KW-1015">Disulfide bond</keyword>
<feature type="chain" id="PRO_5043640237" description="Sushi domain-containing protein" evidence="7">
    <location>
        <begin position="25"/>
        <end position="1162"/>
    </location>
</feature>
<feature type="domain" description="Sushi" evidence="8">
    <location>
        <begin position="224"/>
        <end position="281"/>
    </location>
</feature>
<keyword evidence="7" id="KW-0732">Signal</keyword>
<dbReference type="InterPro" id="IPR035976">
    <property type="entry name" value="Sushi/SCR/CCP_sf"/>
</dbReference>
<dbReference type="Proteomes" id="UP001497382">
    <property type="component" value="Unassembled WGS sequence"/>
</dbReference>
<accession>A0AAV1ZR92</accession>
<gene>
    <name evidence="9" type="ORF">LARSCL_LOCUS7427</name>
</gene>
<feature type="domain" description="Sushi" evidence="8">
    <location>
        <begin position="282"/>
        <end position="341"/>
    </location>
</feature>
<reference evidence="9 10" key="1">
    <citation type="submission" date="2024-04" db="EMBL/GenBank/DDBJ databases">
        <authorList>
            <person name="Rising A."/>
            <person name="Reimegard J."/>
            <person name="Sonavane S."/>
            <person name="Akerstrom W."/>
            <person name="Nylinder S."/>
            <person name="Hedman E."/>
            <person name="Kallberg Y."/>
        </authorList>
    </citation>
    <scope>NUCLEOTIDE SEQUENCE [LARGE SCALE GENOMIC DNA]</scope>
</reference>
<protein>
    <recommendedName>
        <fullName evidence="8">Sushi domain-containing protein</fullName>
    </recommendedName>
</protein>
<dbReference type="PANTHER" id="PTHR19325">
    <property type="entry name" value="COMPLEMENT COMPONENT-RELATED SUSHI DOMAIN-CONTAINING"/>
    <property type="match status" value="1"/>
</dbReference>
<evidence type="ECO:0000256" key="4">
    <source>
        <dbReference type="ARBA" id="ARBA00023180"/>
    </source>
</evidence>
<feature type="disulfide bond" evidence="5">
    <location>
        <begin position="1132"/>
        <end position="1159"/>
    </location>
</feature>
<feature type="domain" description="Sushi" evidence="8">
    <location>
        <begin position="166"/>
        <end position="223"/>
    </location>
</feature>
<dbReference type="CDD" id="cd00033">
    <property type="entry name" value="CCP"/>
    <property type="match status" value="7"/>
</dbReference>
<feature type="compositionally biased region" description="Basic and acidic residues" evidence="6">
    <location>
        <begin position="84"/>
        <end position="94"/>
    </location>
</feature>
<evidence type="ECO:0000256" key="1">
    <source>
        <dbReference type="ARBA" id="ARBA00022659"/>
    </source>
</evidence>
<dbReference type="PANTHER" id="PTHR19325:SF575">
    <property type="entry name" value="LOCOMOTION-RELATED PROTEIN HIKARU GENKI"/>
    <property type="match status" value="1"/>
</dbReference>
<dbReference type="PROSITE" id="PS50923">
    <property type="entry name" value="SUSHI"/>
    <property type="match status" value="8"/>
</dbReference>
<keyword evidence="10" id="KW-1185">Reference proteome</keyword>
<organism evidence="9 10">
    <name type="scientific">Larinioides sclopetarius</name>
    <dbReference type="NCBI Taxonomy" id="280406"/>
    <lineage>
        <taxon>Eukaryota</taxon>
        <taxon>Metazoa</taxon>
        <taxon>Ecdysozoa</taxon>
        <taxon>Arthropoda</taxon>
        <taxon>Chelicerata</taxon>
        <taxon>Arachnida</taxon>
        <taxon>Araneae</taxon>
        <taxon>Araneomorphae</taxon>
        <taxon>Entelegynae</taxon>
        <taxon>Araneoidea</taxon>
        <taxon>Araneidae</taxon>
        <taxon>Larinioides</taxon>
    </lineage>
</organism>
<feature type="disulfide bond" evidence="5">
    <location>
        <begin position="312"/>
        <end position="339"/>
    </location>
</feature>
<dbReference type="InterPro" id="IPR000436">
    <property type="entry name" value="Sushi_SCR_CCP_dom"/>
</dbReference>
<feature type="signal peptide" evidence="7">
    <location>
        <begin position="1"/>
        <end position="24"/>
    </location>
</feature>
<feature type="disulfide bond" evidence="5">
    <location>
        <begin position="475"/>
        <end position="518"/>
    </location>
</feature>
<evidence type="ECO:0000256" key="3">
    <source>
        <dbReference type="ARBA" id="ARBA00023157"/>
    </source>
</evidence>
<name>A0AAV1ZR92_9ARAC</name>
<evidence type="ECO:0000313" key="9">
    <source>
        <dbReference type="EMBL" id="CAL1274370.1"/>
    </source>
</evidence>
<feature type="domain" description="Sushi" evidence="8">
    <location>
        <begin position="1101"/>
        <end position="1161"/>
    </location>
</feature>
<dbReference type="Gene3D" id="2.10.70.10">
    <property type="entry name" value="Complement Module, domain 1"/>
    <property type="match status" value="10"/>
</dbReference>
<feature type="domain" description="Sushi" evidence="8">
    <location>
        <begin position="473"/>
        <end position="532"/>
    </location>
</feature>
<feature type="disulfide bond" evidence="5">
    <location>
        <begin position="194"/>
        <end position="221"/>
    </location>
</feature>
<evidence type="ECO:0000313" key="10">
    <source>
        <dbReference type="Proteomes" id="UP001497382"/>
    </source>
</evidence>
<feature type="disulfide bond" evidence="5">
    <location>
        <begin position="503"/>
        <end position="530"/>
    </location>
</feature>
<evidence type="ECO:0000259" key="8">
    <source>
        <dbReference type="PROSITE" id="PS50923"/>
    </source>
</evidence>
<dbReference type="SMART" id="SM00032">
    <property type="entry name" value="CCP"/>
    <property type="match status" value="14"/>
</dbReference>
<evidence type="ECO:0000256" key="2">
    <source>
        <dbReference type="ARBA" id="ARBA00022737"/>
    </source>
</evidence>
<proteinExistence type="predicted"/>
<dbReference type="SUPFAM" id="SSF57535">
    <property type="entry name" value="Complement control module/SCR domain"/>
    <property type="match status" value="11"/>
</dbReference>
<feature type="region of interest" description="Disordered" evidence="6">
    <location>
        <begin position="82"/>
        <end position="103"/>
    </location>
</feature>
<dbReference type="EMBL" id="CAXIEN010000076">
    <property type="protein sequence ID" value="CAL1274370.1"/>
    <property type="molecule type" value="Genomic_DNA"/>
</dbReference>
<evidence type="ECO:0000256" key="5">
    <source>
        <dbReference type="PROSITE-ProRule" id="PRU00302"/>
    </source>
</evidence>
<dbReference type="AlphaFoldDB" id="A0AAV1ZR92"/>
<sequence>MRPSQLAVTLLLIFINSFEQRVALDDENPGDFNDNYDDEANLVNTETWEENFNAETTFIDESNLKGNESLDEVNSTTLQYSLPKRGESETKKPQILDPDECGDPPPVRNAMIFQGKQTRYEVGAKVTYACEFGYITDGLVHYSECLLSDVTQTLYWTDSETRCSPRSCGDPGYVDHAHRVGSVFTFPNKISFECDDGYIMRGYGIRYCQTSGTWSGSLPTCELVFCDPPENPENGKVFYSSLGYESELRYQCDPGFILKNNQGRICSANGTWSGNEPTCLEAQCDPPPAPEHGNVQVIGEKSSVGSRALYTCDEGRVLVGSASSKCLDIGEWTFPTPRCLEPCFIPKLEHGKIGRYVGYYRRRFEELSENSKIEDGEELHFRCEPNYEPFGNPETEEKITCSQGEWEAVPVCKPAMCRGPPPPTPNAIAARANKTHGGGVVYHCRQFAKKVKFGNTTCSFGTWKGDRPVCKDLRCSVDELSFPGLVKGKKKFYLPDQLFNVTCERGFNITKENNQLKCVDGTWQGHLPPCIAASCNAEDLVESEGIVPGSEKVILNGEYLTVRCREGYSPSGKQARCSRGQWNVKGKLCQESSCTVHGIDNGGFSRRVEKKQLTWSLTYDRWYEYPRLNLGGKRDPGSWIYASCDDGYSFQGKRGENHVSVQCSKGKWDPDPVCLITGTPYRKKASVSLEKAEESNTRKNIEVNRSPSTTRQPFLLTTQRPSESDAVIDLDKKLEPTPYPSCTCTYRSVDDNLVAFVGTEQLSYGSKVKNNDKIKFHCRHLGYSRLNGVPEIKCEKCRSWHSSEFPDCTPPKLGDTILQFEGEYTILPGGIIGVEEGKQLAIRCASIGKEEYPKLATSTPKTLLYSNYRDERGLFLSIVNISNAASQHNGKYFCYIKGFRASAFDIQVISQHSANSKSVCSKFDDKDFIIHYDKEQAVNSTALFFCRDNHKKLNGQNAVTCLVNGQWSGGTPECKTVCPEIKETDGMSISYTKGVDEGSVAGFHCLEPRKRTGVPWTTCKENGEWADPPAKCTLSSCPLDQLFDVVPANVVPVMEDVASDTLPYNFTLRLTCENDMMLSGSDVAKCGQDGKWQVSKVQCISGCVLPKIENSELIIEPNKSFYRFGESVALSCSPGYVLNSEVVRLMCMGNSWSENVPECRKE</sequence>
<evidence type="ECO:0000256" key="6">
    <source>
        <dbReference type="SAM" id="MobiDB-lite"/>
    </source>
</evidence>
<feature type="domain" description="Sushi" evidence="8">
    <location>
        <begin position="918"/>
        <end position="976"/>
    </location>
</feature>
<comment type="caution">
    <text evidence="9">The sequence shown here is derived from an EMBL/GenBank/DDBJ whole genome shotgun (WGS) entry which is preliminary data.</text>
</comment>
<feature type="domain" description="Sushi" evidence="8">
    <location>
        <begin position="99"/>
        <end position="165"/>
    </location>
</feature>
<keyword evidence="4" id="KW-0325">Glycoprotein</keyword>
<dbReference type="Pfam" id="PF00084">
    <property type="entry name" value="Sushi"/>
    <property type="match status" value="8"/>
</dbReference>
<keyword evidence="1 5" id="KW-0768">Sushi</keyword>
<evidence type="ECO:0000256" key="7">
    <source>
        <dbReference type="SAM" id="SignalP"/>
    </source>
</evidence>
<feature type="disulfide bond" evidence="5">
    <location>
        <begin position="252"/>
        <end position="279"/>
    </location>
</feature>
<comment type="caution">
    <text evidence="5">Lacks conserved residue(s) required for the propagation of feature annotation.</text>
</comment>
<dbReference type="InterPro" id="IPR050350">
    <property type="entry name" value="Compl-Cell_Adhes-Reg"/>
</dbReference>